<dbReference type="Gene3D" id="3.30.700.10">
    <property type="entry name" value="Glycoprotein, Type 4 Pilin"/>
    <property type="match status" value="1"/>
</dbReference>
<protein>
    <recommendedName>
        <fullName evidence="4">Type II secretion system protein GspG C-terminal domain-containing protein</fullName>
    </recommendedName>
</protein>
<keyword evidence="1" id="KW-0472">Membrane</keyword>
<evidence type="ECO:0000256" key="1">
    <source>
        <dbReference type="SAM" id="Phobius"/>
    </source>
</evidence>
<reference evidence="3" key="1">
    <citation type="submission" date="2017-09" db="EMBL/GenBank/DDBJ databases">
        <title>Depth-based differentiation of microbial function through sediment-hosted aquifers and enrichment of novel symbionts in the deep terrestrial subsurface.</title>
        <authorList>
            <person name="Probst A.J."/>
            <person name="Ladd B."/>
            <person name="Jarett J.K."/>
            <person name="Geller-Mcgrath D.E."/>
            <person name="Sieber C.M.K."/>
            <person name="Emerson J.B."/>
            <person name="Anantharaman K."/>
            <person name="Thomas B.C."/>
            <person name="Malmstrom R."/>
            <person name="Stieglmeier M."/>
            <person name="Klingl A."/>
            <person name="Woyke T."/>
            <person name="Ryan C.M."/>
            <person name="Banfield J.F."/>
        </authorList>
    </citation>
    <scope>NUCLEOTIDE SEQUENCE [LARGE SCALE GENOMIC DNA]</scope>
</reference>
<keyword evidence="1" id="KW-1133">Transmembrane helix</keyword>
<comment type="caution">
    <text evidence="2">The sequence shown here is derived from an EMBL/GenBank/DDBJ whole genome shotgun (WGS) entry which is preliminary data.</text>
</comment>
<gene>
    <name evidence="2" type="ORF">COU96_00665</name>
</gene>
<sequence length="195" mass="21442">MKNKKAFTLIELLVVIALIELLTSIVLVSLKGVREKAKMAKAQEALQSIQTAIILAQDREDKVLGQITGNYCSECPCRNRADVCDLPDNSADSCIVNWRNAFNKIGLSPMRDLWGCPYMIDENELEGYEGVPCRHDTVNSAGPNRIYTGGPSSGLCTGYHDEEATPCDDDGPRVKIPFYQCLTSDIPCPDKTCPP</sequence>
<dbReference type="Pfam" id="PF07963">
    <property type="entry name" value="N_methyl"/>
    <property type="match status" value="1"/>
</dbReference>
<dbReference type="InterPro" id="IPR012902">
    <property type="entry name" value="N_methyl_site"/>
</dbReference>
<dbReference type="Proteomes" id="UP000229500">
    <property type="component" value="Unassembled WGS sequence"/>
</dbReference>
<name>A0A2M8L607_9BACT</name>
<evidence type="ECO:0000313" key="2">
    <source>
        <dbReference type="EMBL" id="PJE69265.1"/>
    </source>
</evidence>
<dbReference type="AlphaFoldDB" id="A0A2M8L607"/>
<organism evidence="2 3">
    <name type="scientific">Candidatus Shapirobacteria bacterium CG10_big_fil_rev_8_21_14_0_10_38_14</name>
    <dbReference type="NCBI Taxonomy" id="1974483"/>
    <lineage>
        <taxon>Bacteria</taxon>
        <taxon>Candidatus Shapironibacteriota</taxon>
    </lineage>
</organism>
<feature type="transmembrane region" description="Helical" evidence="1">
    <location>
        <begin position="6"/>
        <end position="30"/>
    </location>
</feature>
<evidence type="ECO:0000313" key="3">
    <source>
        <dbReference type="Proteomes" id="UP000229500"/>
    </source>
</evidence>
<dbReference type="EMBL" id="PFEL01000031">
    <property type="protein sequence ID" value="PJE69265.1"/>
    <property type="molecule type" value="Genomic_DNA"/>
</dbReference>
<dbReference type="InterPro" id="IPR045584">
    <property type="entry name" value="Pilin-like"/>
</dbReference>
<keyword evidence="1" id="KW-0812">Transmembrane</keyword>
<dbReference type="SUPFAM" id="SSF54523">
    <property type="entry name" value="Pili subunits"/>
    <property type="match status" value="1"/>
</dbReference>
<proteinExistence type="predicted"/>
<dbReference type="NCBIfam" id="TIGR02532">
    <property type="entry name" value="IV_pilin_GFxxxE"/>
    <property type="match status" value="1"/>
</dbReference>
<dbReference type="PANTHER" id="PTHR30093">
    <property type="entry name" value="GENERAL SECRETION PATHWAY PROTEIN G"/>
    <property type="match status" value="1"/>
</dbReference>
<accession>A0A2M8L607</accession>
<evidence type="ECO:0008006" key="4">
    <source>
        <dbReference type="Google" id="ProtNLM"/>
    </source>
</evidence>
<dbReference type="PANTHER" id="PTHR30093:SF43">
    <property type="entry name" value="SLR2015 PROTEIN"/>
    <property type="match status" value="1"/>
</dbReference>